<dbReference type="PANTHER" id="PTHR36933">
    <property type="entry name" value="SLL0788 PROTEIN"/>
    <property type="match status" value="1"/>
</dbReference>
<accession>A0A9X2KF92</accession>
<keyword evidence="1" id="KW-0472">Membrane</keyword>
<evidence type="ECO:0000313" key="3">
    <source>
        <dbReference type="EMBL" id="MCP3056183.1"/>
    </source>
</evidence>
<dbReference type="Pfam" id="PF03713">
    <property type="entry name" value="DUF305"/>
    <property type="match status" value="1"/>
</dbReference>
<feature type="transmembrane region" description="Helical" evidence="1">
    <location>
        <begin position="74"/>
        <end position="93"/>
    </location>
</feature>
<comment type="caution">
    <text evidence="3">The sequence shown here is derived from an EMBL/GenBank/DDBJ whole genome shotgun (WGS) entry which is preliminary data.</text>
</comment>
<protein>
    <submittedName>
        <fullName evidence="3">DUF305 domain-containing protein</fullName>
    </submittedName>
</protein>
<proteinExistence type="predicted"/>
<dbReference type="AlphaFoldDB" id="A0A9X2KF92"/>
<sequence length="206" mass="22641">MALAIQVRCTSRQTIDDEKNEALHCSGSAQTDSLRPHSRPSKCRNPLLIIPPFTVVQSSRSTKPSWRYAIMRRMLLSTAFLLALAAGTAAQGIDGATEPGAMNHGAMNHDEMNRASTAEQSQNPFSKAMMEVNDRMHAAMGEGMTGDADMDFARGMIAHHRGAIDMAKIELEYGKDPELRALAETIIRDQEAEIKQMQAWVDRKGG</sequence>
<name>A0A9X2KF92_9HYPH</name>
<evidence type="ECO:0000259" key="2">
    <source>
        <dbReference type="Pfam" id="PF03713"/>
    </source>
</evidence>
<dbReference type="RefSeq" id="WP_253965003.1">
    <property type="nucleotide sequence ID" value="NZ_JALHBS010000082.1"/>
</dbReference>
<gene>
    <name evidence="3" type="ORF">MJ956_13670</name>
</gene>
<dbReference type="Gene3D" id="1.20.1260.10">
    <property type="match status" value="1"/>
</dbReference>
<dbReference type="EMBL" id="JALHBS010000082">
    <property type="protein sequence ID" value="MCP3056183.1"/>
    <property type="molecule type" value="Genomic_DNA"/>
</dbReference>
<reference evidence="3" key="1">
    <citation type="submission" date="2022-03" db="EMBL/GenBank/DDBJ databases">
        <title>Aurantimonas Liuensis sp. Nov., isolated from the hadal seawater of the Mariana Trench.</title>
        <authorList>
            <person name="Liu R."/>
        </authorList>
    </citation>
    <scope>NUCLEOTIDE SEQUENCE</scope>
    <source>
        <strain evidence="3">LRZ36</strain>
    </source>
</reference>
<dbReference type="InterPro" id="IPR012347">
    <property type="entry name" value="Ferritin-like"/>
</dbReference>
<dbReference type="Proteomes" id="UP001155220">
    <property type="component" value="Unassembled WGS sequence"/>
</dbReference>
<feature type="domain" description="DUF305" evidence="2">
    <location>
        <begin position="106"/>
        <end position="200"/>
    </location>
</feature>
<evidence type="ECO:0000256" key="1">
    <source>
        <dbReference type="SAM" id="Phobius"/>
    </source>
</evidence>
<keyword evidence="4" id="KW-1185">Reference proteome</keyword>
<organism evidence="3 4">
    <name type="scientific">Aurantimonas marianensis</name>
    <dbReference type="NCBI Taxonomy" id="2920428"/>
    <lineage>
        <taxon>Bacteria</taxon>
        <taxon>Pseudomonadati</taxon>
        <taxon>Pseudomonadota</taxon>
        <taxon>Alphaproteobacteria</taxon>
        <taxon>Hyphomicrobiales</taxon>
        <taxon>Aurantimonadaceae</taxon>
        <taxon>Aurantimonas</taxon>
    </lineage>
</organism>
<keyword evidence="1" id="KW-0812">Transmembrane</keyword>
<dbReference type="PANTHER" id="PTHR36933:SF1">
    <property type="entry name" value="SLL0788 PROTEIN"/>
    <property type="match status" value="1"/>
</dbReference>
<keyword evidence="1" id="KW-1133">Transmembrane helix</keyword>
<evidence type="ECO:0000313" key="4">
    <source>
        <dbReference type="Proteomes" id="UP001155220"/>
    </source>
</evidence>
<dbReference type="InterPro" id="IPR005183">
    <property type="entry name" value="DUF305_CopM-like"/>
</dbReference>